<organism evidence="1 2">
    <name type="scientific">Fulvivirga imtechensis AK7</name>
    <dbReference type="NCBI Taxonomy" id="1237149"/>
    <lineage>
        <taxon>Bacteria</taxon>
        <taxon>Pseudomonadati</taxon>
        <taxon>Bacteroidota</taxon>
        <taxon>Cytophagia</taxon>
        <taxon>Cytophagales</taxon>
        <taxon>Fulvivirgaceae</taxon>
        <taxon>Fulvivirga</taxon>
    </lineage>
</organism>
<dbReference type="eggNOG" id="ENOG503483Y">
    <property type="taxonomic scope" value="Bacteria"/>
</dbReference>
<evidence type="ECO:0000313" key="2">
    <source>
        <dbReference type="Proteomes" id="UP000011135"/>
    </source>
</evidence>
<gene>
    <name evidence="1" type="ORF">C900_02306</name>
</gene>
<dbReference type="AlphaFoldDB" id="L8JRY9"/>
<accession>L8JRY9</accession>
<sequence>MNNKVIQFSHNGKEINLSKRSTNHGGHYKFNSPSGGYRFWNDLEVHKRKFMMHSGWFLKNLGDTFSTVPQRADLLFWGEWEPQSRFELTGNPFDSKLPHAIHYPIFSQRGQGRHNTDPFVFGEHFYYTNCKQKRTGKGKMLLNLQAGSVILFGSEMDKRHFVLDTVFVVNSSETVADYRNHKEEYNDMLRQATIDLGSGLAPWKKLYKGEMYDFNRHYSDDSPYIFSFFPCKIDCGKTGFERPKLDITKFKLQKPGAGTVLYAIDDEASNFWHELLAFLINQGYSLGIKLDMPQNNDAIEFPEYLMKDSNCGMGC</sequence>
<dbReference type="EMBL" id="AMZN01000033">
    <property type="protein sequence ID" value="ELR71721.1"/>
    <property type="molecule type" value="Genomic_DNA"/>
</dbReference>
<proteinExistence type="predicted"/>
<name>L8JRY9_9BACT</name>
<protein>
    <submittedName>
        <fullName evidence="1">Uncharacterized protein</fullName>
    </submittedName>
</protein>
<dbReference type="PATRIC" id="fig|1237149.3.peg.2173"/>
<comment type="caution">
    <text evidence="1">The sequence shown here is derived from an EMBL/GenBank/DDBJ whole genome shotgun (WGS) entry which is preliminary data.</text>
</comment>
<reference evidence="1 2" key="1">
    <citation type="submission" date="2012-12" db="EMBL/GenBank/DDBJ databases">
        <title>Genome assembly of Fulvivirga imtechensis AK7.</title>
        <authorList>
            <person name="Nupur N."/>
            <person name="Khatri I."/>
            <person name="Kumar R."/>
            <person name="Subramanian S."/>
            <person name="Pinnaka A."/>
        </authorList>
    </citation>
    <scope>NUCLEOTIDE SEQUENCE [LARGE SCALE GENOMIC DNA]</scope>
    <source>
        <strain evidence="1 2">AK7</strain>
    </source>
</reference>
<dbReference type="Proteomes" id="UP000011135">
    <property type="component" value="Unassembled WGS sequence"/>
</dbReference>
<evidence type="ECO:0000313" key="1">
    <source>
        <dbReference type="EMBL" id="ELR71721.1"/>
    </source>
</evidence>
<keyword evidence="2" id="KW-1185">Reference proteome</keyword>